<feature type="domain" description="Putative Flp pilus-assembly TadG-like N-terminal" evidence="1">
    <location>
        <begin position="7"/>
        <end position="53"/>
    </location>
</feature>
<name>F2NFA5_DESAR</name>
<dbReference type="OrthoDB" id="9825774at2"/>
<gene>
    <name evidence="2" type="ordered locus">Desac_0781</name>
</gene>
<keyword evidence="3" id="KW-1185">Reference proteome</keyword>
<reference evidence="3" key="2">
    <citation type="submission" date="2011-03" db="EMBL/GenBank/DDBJ databases">
        <title>The complete genome of Desulfobacca acetoxidans DSM 11109.</title>
        <authorList>
            <consortium name="US DOE Joint Genome Institute (JGI-PGF)"/>
            <person name="Lucas S."/>
            <person name="Copeland A."/>
            <person name="Lapidus A."/>
            <person name="Bruce D."/>
            <person name="Goodwin L."/>
            <person name="Pitluck S."/>
            <person name="Peters L."/>
            <person name="Kyrpides N."/>
            <person name="Mavromatis K."/>
            <person name="Ivanova N."/>
            <person name="Ovchinnikova G."/>
            <person name="Teshima H."/>
            <person name="Detter J.C."/>
            <person name="Han C."/>
            <person name="Land M."/>
            <person name="Hauser L."/>
            <person name="Markowitz V."/>
            <person name="Cheng J.-F."/>
            <person name="Hugenholtz P."/>
            <person name="Woyke T."/>
            <person name="Wu D."/>
            <person name="Spring S."/>
            <person name="Schueler E."/>
            <person name="Brambilla E."/>
            <person name="Klenk H.-P."/>
            <person name="Eisen J.A."/>
        </authorList>
    </citation>
    <scope>NUCLEOTIDE SEQUENCE [LARGE SCALE GENOMIC DNA]</scope>
    <source>
        <strain evidence="3">ATCC 700848 / DSM 11109 / ASRB2</strain>
    </source>
</reference>
<dbReference type="KEGG" id="dao:Desac_0781"/>
<sequence>MLSDEKGSVAVVVAVCLFALVGVLGFSLDTAFLYVEKNHTQNAVEAAALAGATNLCAGDQEDIEAIVRNVAAENGLTGANHEVFVTFGFYDEMNDYGDFPVYKDFVEKSGMPAGEYVNAVAVACLTNNVTLTGLNKSGTVAAMAVAFLRRFDMVSLDGDILLGHNSQWQNCTFYSNGDIKYPASASMSGKSYGPPTFSDCRLLCAGQMLECPVTVKTSWSGSKMTINWDGGSPHALAGAQTGVSPITEIRPVDEDYLKIWKARADVIYTPADAGKDNVFYSTSSFLYLGKYHYNFDLGGLAGSERRVIFFDAGNPPPDDYRVLIGPKPSTTDMSHTPNGYTISNLTFVTTCPILITHLQTSVYPNLSLGSEGQEQVLIISPKSIEMWTHGVLSEGVVFRTGGDFLVRGARSAKMRVIADGDIDGDTDGVTTRLYYGMLSQPGDCRFGPPCPPVIPKLGVLESSGN</sequence>
<dbReference type="AlphaFoldDB" id="F2NFA5"/>
<evidence type="ECO:0000313" key="2">
    <source>
        <dbReference type="EMBL" id="AEB08660.1"/>
    </source>
</evidence>
<protein>
    <recommendedName>
        <fullName evidence="1">Putative Flp pilus-assembly TadG-like N-terminal domain-containing protein</fullName>
    </recommendedName>
</protein>
<reference evidence="2 3" key="1">
    <citation type="journal article" date="2011" name="Stand. Genomic Sci.">
        <title>Complete genome sequence of the acetate-degrading sulfate reducer Desulfobacca acetoxidans type strain (ASRB2).</title>
        <authorList>
            <person name="Goker M."/>
            <person name="Teshima H."/>
            <person name="Lapidus A."/>
            <person name="Nolan M."/>
            <person name="Lucas S."/>
            <person name="Hammon N."/>
            <person name="Deshpande S."/>
            <person name="Cheng J.F."/>
            <person name="Tapia R."/>
            <person name="Han C."/>
            <person name="Goodwin L."/>
            <person name="Pitluck S."/>
            <person name="Huntemann M."/>
            <person name="Liolios K."/>
            <person name="Ivanova N."/>
            <person name="Pagani I."/>
            <person name="Mavromatis K."/>
            <person name="Ovchinikova G."/>
            <person name="Pati A."/>
            <person name="Chen A."/>
            <person name="Palaniappan K."/>
            <person name="Land M."/>
            <person name="Hauser L."/>
            <person name="Brambilla E.M."/>
            <person name="Rohde M."/>
            <person name="Spring S."/>
            <person name="Detter J.C."/>
            <person name="Woyke T."/>
            <person name="Bristow J."/>
            <person name="Eisen J.A."/>
            <person name="Markowitz V."/>
            <person name="Hugenholtz P."/>
            <person name="Kyrpides N.C."/>
            <person name="Klenk H.P."/>
        </authorList>
    </citation>
    <scope>NUCLEOTIDE SEQUENCE [LARGE SCALE GENOMIC DNA]</scope>
    <source>
        <strain evidence="3">ATCC 700848 / DSM 11109 / ASRB2</strain>
    </source>
</reference>
<organism evidence="2 3">
    <name type="scientific">Desulfobacca acetoxidans (strain ATCC 700848 / DSM 11109 / ASRB2)</name>
    <dbReference type="NCBI Taxonomy" id="880072"/>
    <lineage>
        <taxon>Bacteria</taxon>
        <taxon>Pseudomonadati</taxon>
        <taxon>Thermodesulfobacteriota</taxon>
        <taxon>Desulfobaccia</taxon>
        <taxon>Desulfobaccales</taxon>
        <taxon>Desulfobaccaceae</taxon>
        <taxon>Desulfobacca</taxon>
    </lineage>
</organism>
<accession>F2NFA5</accession>
<evidence type="ECO:0000259" key="1">
    <source>
        <dbReference type="Pfam" id="PF13400"/>
    </source>
</evidence>
<dbReference type="InterPro" id="IPR028087">
    <property type="entry name" value="Tad_N"/>
</dbReference>
<dbReference type="Proteomes" id="UP000000483">
    <property type="component" value="Chromosome"/>
</dbReference>
<dbReference type="Pfam" id="PF13400">
    <property type="entry name" value="Tad"/>
    <property type="match status" value="1"/>
</dbReference>
<dbReference type="STRING" id="880072.Desac_0781"/>
<dbReference type="EMBL" id="CP002629">
    <property type="protein sequence ID" value="AEB08660.1"/>
    <property type="molecule type" value="Genomic_DNA"/>
</dbReference>
<proteinExistence type="predicted"/>
<evidence type="ECO:0000313" key="3">
    <source>
        <dbReference type="Proteomes" id="UP000000483"/>
    </source>
</evidence>
<dbReference type="RefSeq" id="WP_013705773.1">
    <property type="nucleotide sequence ID" value="NC_015388.1"/>
</dbReference>
<dbReference type="HOGENOM" id="CLU_587573_0_0_7"/>